<dbReference type="KEGG" id="tgr:Tgr7_3276"/>
<feature type="coiled-coil region" evidence="1">
    <location>
        <begin position="58"/>
        <end position="104"/>
    </location>
</feature>
<dbReference type="STRING" id="396588.Tgr7_3276"/>
<keyword evidence="2" id="KW-1133">Transmembrane helix</keyword>
<keyword evidence="2" id="KW-0812">Transmembrane</keyword>
<evidence type="ECO:0000313" key="4">
    <source>
        <dbReference type="Proteomes" id="UP000002383"/>
    </source>
</evidence>
<dbReference type="AlphaFoldDB" id="B8GR89"/>
<accession>B8GR89</accession>
<name>B8GR89_THISH</name>
<sequence precursor="true">MSNKTQGLVAQLVARINGLALRERLLLLGVAVVVTVLVADALWLGPIQRSTAAQTQRLEGLSTQQQALMSRLEALNAQAAEDPNARLRAQLEVLRGEVTALDEALLARTLAFVSPRRMPGLLEDLIRGSEGLSLLGMRSEPATRVESLAVGEGLPPVYRHGLVMELQGDYLALLAYLRTVEELPWGLFWESLRIDSEEAAPGRFRIRVFTLSLEEGWIGV</sequence>
<keyword evidence="4" id="KW-1185">Reference proteome</keyword>
<reference evidence="3 4" key="1">
    <citation type="journal article" date="2011" name="Stand. Genomic Sci.">
        <title>Complete genome sequence of 'Thioalkalivibrio sulfidophilus' HL-EbGr7.</title>
        <authorList>
            <person name="Muyzer G."/>
            <person name="Sorokin D.Y."/>
            <person name="Mavromatis K."/>
            <person name="Lapidus A."/>
            <person name="Clum A."/>
            <person name="Ivanova N."/>
            <person name="Pati A."/>
            <person name="d'Haeseleer P."/>
            <person name="Woyke T."/>
            <person name="Kyrpides N.C."/>
        </authorList>
    </citation>
    <scope>NUCLEOTIDE SEQUENCE [LARGE SCALE GENOMIC DNA]</scope>
    <source>
        <strain evidence="3 4">HL-EbGR7</strain>
    </source>
</reference>
<proteinExistence type="predicted"/>
<dbReference type="EMBL" id="CP001339">
    <property type="protein sequence ID" value="ACL74343.1"/>
    <property type="molecule type" value="Genomic_DNA"/>
</dbReference>
<evidence type="ECO:0000256" key="1">
    <source>
        <dbReference type="SAM" id="Coils"/>
    </source>
</evidence>
<organism evidence="3 4">
    <name type="scientific">Thioalkalivibrio sulfidiphilus (strain HL-EbGR7)</name>
    <dbReference type="NCBI Taxonomy" id="396588"/>
    <lineage>
        <taxon>Bacteria</taxon>
        <taxon>Pseudomonadati</taxon>
        <taxon>Pseudomonadota</taxon>
        <taxon>Gammaproteobacteria</taxon>
        <taxon>Chromatiales</taxon>
        <taxon>Ectothiorhodospiraceae</taxon>
        <taxon>Thioalkalivibrio</taxon>
    </lineage>
</organism>
<dbReference type="Proteomes" id="UP000002383">
    <property type="component" value="Chromosome"/>
</dbReference>
<dbReference type="OrthoDB" id="9151209at2"/>
<keyword evidence="2" id="KW-0472">Membrane</keyword>
<keyword evidence="1" id="KW-0175">Coiled coil</keyword>
<dbReference type="eggNOG" id="COG3149">
    <property type="taxonomic scope" value="Bacteria"/>
</dbReference>
<protein>
    <submittedName>
        <fullName evidence="3">MSHA biogenesis protein MshJ</fullName>
    </submittedName>
</protein>
<dbReference type="HOGENOM" id="CLU_102941_0_0_6"/>
<evidence type="ECO:0000256" key="2">
    <source>
        <dbReference type="SAM" id="Phobius"/>
    </source>
</evidence>
<gene>
    <name evidence="3" type="ordered locus">Tgr7_3276</name>
</gene>
<dbReference type="RefSeq" id="WP_012639805.1">
    <property type="nucleotide sequence ID" value="NC_011901.1"/>
</dbReference>
<evidence type="ECO:0000313" key="3">
    <source>
        <dbReference type="EMBL" id="ACL74343.1"/>
    </source>
</evidence>
<feature type="transmembrane region" description="Helical" evidence="2">
    <location>
        <begin position="25"/>
        <end position="45"/>
    </location>
</feature>